<feature type="transmembrane region" description="Helical" evidence="3">
    <location>
        <begin position="20"/>
        <end position="40"/>
    </location>
</feature>
<keyword evidence="3" id="KW-1133">Transmembrane helix</keyword>
<evidence type="ECO:0000256" key="2">
    <source>
        <dbReference type="SAM" id="MobiDB-lite"/>
    </source>
</evidence>
<protein>
    <submittedName>
        <fullName evidence="4">Uncharacterized protein</fullName>
    </submittedName>
</protein>
<accession>A0A269ZDH9</accession>
<feature type="compositionally biased region" description="Low complexity" evidence="2">
    <location>
        <begin position="197"/>
        <end position="211"/>
    </location>
</feature>
<evidence type="ECO:0000313" key="5">
    <source>
        <dbReference type="Proteomes" id="UP000216867"/>
    </source>
</evidence>
<evidence type="ECO:0000256" key="1">
    <source>
        <dbReference type="PROSITE-ProRule" id="PRU00339"/>
    </source>
</evidence>
<dbReference type="SUPFAM" id="SSF48452">
    <property type="entry name" value="TPR-like"/>
    <property type="match status" value="1"/>
</dbReference>
<dbReference type="RefSeq" id="WP_095376020.1">
    <property type="nucleotide sequence ID" value="NZ_NCWY01000006.1"/>
</dbReference>
<feature type="compositionally biased region" description="Low complexity" evidence="2">
    <location>
        <begin position="174"/>
        <end position="189"/>
    </location>
</feature>
<evidence type="ECO:0000313" key="4">
    <source>
        <dbReference type="EMBL" id="PAK95834.1"/>
    </source>
</evidence>
<dbReference type="PROSITE" id="PS50005">
    <property type="entry name" value="TPR"/>
    <property type="match status" value="1"/>
</dbReference>
<evidence type="ECO:0000256" key="3">
    <source>
        <dbReference type="SAM" id="Phobius"/>
    </source>
</evidence>
<proteinExistence type="predicted"/>
<feature type="compositionally biased region" description="Basic and acidic residues" evidence="2">
    <location>
        <begin position="219"/>
        <end position="247"/>
    </location>
</feature>
<gene>
    <name evidence="4" type="ORF">B8X04_08810</name>
</gene>
<dbReference type="EMBL" id="NCWY01000006">
    <property type="protein sequence ID" value="PAK95834.1"/>
    <property type="molecule type" value="Genomic_DNA"/>
</dbReference>
<reference evidence="4 5" key="1">
    <citation type="submission" date="2017-04" db="EMBL/GenBank/DDBJ databases">
        <title>Kefir bacterial isolates.</title>
        <authorList>
            <person name="Kim Y."/>
            <person name="Blasche S."/>
            <person name="Patil K.R."/>
        </authorList>
    </citation>
    <scope>NUCLEOTIDE SEQUENCE [LARGE SCALE GENOMIC DNA]</scope>
    <source>
        <strain evidence="4 5">OG2</strain>
    </source>
</reference>
<dbReference type="Proteomes" id="UP000216867">
    <property type="component" value="Unassembled WGS sequence"/>
</dbReference>
<name>A0A269ZDH9_9MICO</name>
<sequence length="267" mass="29403">MRRLTRLWTRLRLLTKINLLLGTALGLAFAYIATTVYFGAASQVRYDSNDFPGAQKAATVFLALSPLERHIGYYNRGTAKAAVGDFEPAQEDLETALDLTPPRDECAVRINLSFVYEKLADQVAGQDEKKSGELYDQALATLADAPEECLPDQSETQQKSDEASERVQEKKDGGQSQDSGSGDDSQGSQGDDEQNGDDQQNTDDQQGSGDQNQDDQGSEEQKDDSGEMTEEEKKREELRQRGEDSNREQQQQGPGGNGGRTTPDKPW</sequence>
<dbReference type="Gene3D" id="1.25.40.10">
    <property type="entry name" value="Tetratricopeptide repeat domain"/>
    <property type="match status" value="1"/>
</dbReference>
<feature type="repeat" description="TPR" evidence="1">
    <location>
        <begin position="70"/>
        <end position="103"/>
    </location>
</feature>
<feature type="region of interest" description="Disordered" evidence="2">
    <location>
        <begin position="146"/>
        <end position="267"/>
    </location>
</feature>
<comment type="caution">
    <text evidence="4">The sequence shown here is derived from an EMBL/GenBank/DDBJ whole genome shotgun (WGS) entry which is preliminary data.</text>
</comment>
<dbReference type="InterPro" id="IPR019734">
    <property type="entry name" value="TPR_rpt"/>
</dbReference>
<organism evidence="4 5">
    <name type="scientific">Brevibacterium casei</name>
    <dbReference type="NCBI Taxonomy" id="33889"/>
    <lineage>
        <taxon>Bacteria</taxon>
        <taxon>Bacillati</taxon>
        <taxon>Actinomycetota</taxon>
        <taxon>Actinomycetes</taxon>
        <taxon>Micrococcales</taxon>
        <taxon>Brevibacteriaceae</taxon>
        <taxon>Brevibacterium</taxon>
    </lineage>
</organism>
<dbReference type="AlphaFoldDB" id="A0A269ZDH9"/>
<keyword evidence="3" id="KW-0812">Transmembrane</keyword>
<dbReference type="InterPro" id="IPR011990">
    <property type="entry name" value="TPR-like_helical_dom_sf"/>
</dbReference>
<keyword evidence="1" id="KW-0802">TPR repeat</keyword>
<feature type="compositionally biased region" description="Basic and acidic residues" evidence="2">
    <location>
        <begin position="158"/>
        <end position="173"/>
    </location>
</feature>
<keyword evidence="3" id="KW-0472">Membrane</keyword>